<keyword evidence="5" id="KW-1185">Reference proteome</keyword>
<feature type="compositionally biased region" description="Basic and acidic residues" evidence="3">
    <location>
        <begin position="187"/>
        <end position="202"/>
    </location>
</feature>
<dbReference type="AlphaFoldDB" id="A0A4U5P0D7"/>
<dbReference type="Proteomes" id="UP000298663">
    <property type="component" value="Unassembled WGS sequence"/>
</dbReference>
<keyword evidence="2" id="KW-0472">Membrane</keyword>
<sequence length="350" mass="38004">MFGKKWKDCYVRLWDDSTLEIFNGFEDSANAEPLAAVVLEYVHPFICVGLKTKFMPVANPEVPPDYSPHNLVGIATDASASTVYWLDKADLTRWFDAIRNTIPELRNQRSPSPNPSAPSADPGNGAEQSYSPNLLPVPGSRGRSPSPSLSNGSNQSRSGSSAGGLLSSFGKHFSKGTGVIKKLVKNHKTDNSHQESDHKDEDRYDEDQIGEGFDDMGGGINSSNDNEDLDCPQERDESGKEHDNEDYDSDNNAEYNEEDDAQYDDCGGGFEGEDNEDNGGVENDGGDNGEEIDNGYGVDDGGANDDSNYDKPEPEPEPKPEPEPEPEPESSTGDYGENNNNGGDNGDYDN</sequence>
<feature type="region of interest" description="Disordered" evidence="3">
    <location>
        <begin position="185"/>
        <end position="350"/>
    </location>
</feature>
<protein>
    <recommendedName>
        <fullName evidence="6">PH domain-containing protein</fullName>
    </recommendedName>
</protein>
<evidence type="ECO:0000256" key="2">
    <source>
        <dbReference type="ARBA" id="ARBA00023136"/>
    </source>
</evidence>
<evidence type="ECO:0000313" key="5">
    <source>
        <dbReference type="Proteomes" id="UP000298663"/>
    </source>
</evidence>
<dbReference type="GO" id="GO:0045595">
    <property type="term" value="P:regulation of cell differentiation"/>
    <property type="evidence" value="ECO:0007669"/>
    <property type="project" value="TreeGrafter"/>
</dbReference>
<feature type="region of interest" description="Disordered" evidence="3">
    <location>
        <begin position="105"/>
        <end position="167"/>
    </location>
</feature>
<feature type="compositionally biased region" description="Low complexity" evidence="3">
    <location>
        <begin position="333"/>
        <end position="342"/>
    </location>
</feature>
<feature type="compositionally biased region" description="Basic and acidic residues" evidence="3">
    <location>
        <begin position="308"/>
        <end position="322"/>
    </location>
</feature>
<reference evidence="4 5" key="2">
    <citation type="journal article" date="2019" name="G3 (Bethesda)">
        <title>Hybrid Assembly of the Genome of the Entomopathogenic Nematode Steinernema carpocapsae Identifies the X-Chromosome.</title>
        <authorList>
            <person name="Serra L."/>
            <person name="Macchietto M."/>
            <person name="Macias-Munoz A."/>
            <person name="McGill C.J."/>
            <person name="Rodriguez I.M."/>
            <person name="Rodriguez B."/>
            <person name="Murad R."/>
            <person name="Mortazavi A."/>
        </authorList>
    </citation>
    <scope>NUCLEOTIDE SEQUENCE [LARGE SCALE GENOMIC DNA]</scope>
    <source>
        <strain evidence="4 5">ALL</strain>
    </source>
</reference>
<evidence type="ECO:0000256" key="1">
    <source>
        <dbReference type="ARBA" id="ARBA00004370"/>
    </source>
</evidence>
<dbReference type="PANTHER" id="PTHR14309:SF12">
    <property type="entry name" value="PH DOMAIN-CONTAINING PROTEIN"/>
    <property type="match status" value="1"/>
</dbReference>
<dbReference type="PANTHER" id="PTHR14309">
    <property type="entry name" value="EXPRESSED PROTEIN"/>
    <property type="match status" value="1"/>
</dbReference>
<feature type="compositionally biased region" description="Low complexity" evidence="3">
    <location>
        <begin position="138"/>
        <end position="167"/>
    </location>
</feature>
<dbReference type="InterPro" id="IPR039680">
    <property type="entry name" value="PLEKHB1/2"/>
</dbReference>
<name>A0A4U5P0D7_STECR</name>
<comment type="subcellular location">
    <subcellularLocation>
        <location evidence="1">Membrane</location>
    </subcellularLocation>
</comment>
<reference evidence="4 5" key="1">
    <citation type="journal article" date="2015" name="Genome Biol.">
        <title>Comparative genomics of Steinernema reveals deeply conserved gene regulatory networks.</title>
        <authorList>
            <person name="Dillman A.R."/>
            <person name="Macchietto M."/>
            <person name="Porter C.F."/>
            <person name="Rogers A."/>
            <person name="Williams B."/>
            <person name="Antoshechkin I."/>
            <person name="Lee M.M."/>
            <person name="Goodwin Z."/>
            <person name="Lu X."/>
            <person name="Lewis E.E."/>
            <person name="Goodrich-Blair H."/>
            <person name="Stock S.P."/>
            <person name="Adams B.J."/>
            <person name="Sternberg P.W."/>
            <person name="Mortazavi A."/>
        </authorList>
    </citation>
    <scope>NUCLEOTIDE SEQUENCE [LARGE SCALE GENOMIC DNA]</scope>
    <source>
        <strain evidence="4 5">ALL</strain>
    </source>
</reference>
<evidence type="ECO:0000256" key="3">
    <source>
        <dbReference type="SAM" id="MobiDB-lite"/>
    </source>
</evidence>
<comment type="caution">
    <text evidence="4">The sequence shown here is derived from an EMBL/GenBank/DDBJ whole genome shotgun (WGS) entry which is preliminary data.</text>
</comment>
<feature type="compositionally biased region" description="Acidic residues" evidence="3">
    <location>
        <begin position="271"/>
        <end position="293"/>
    </location>
</feature>
<evidence type="ECO:0000313" key="4">
    <source>
        <dbReference type="EMBL" id="TKR89378.1"/>
    </source>
</evidence>
<feature type="compositionally biased region" description="Acidic residues" evidence="3">
    <location>
        <begin position="203"/>
        <end position="214"/>
    </location>
</feature>
<accession>A0A4U5P0D7</accession>
<dbReference type="GO" id="GO:0016020">
    <property type="term" value="C:membrane"/>
    <property type="evidence" value="ECO:0007669"/>
    <property type="project" value="UniProtKB-SubCell"/>
</dbReference>
<evidence type="ECO:0008006" key="6">
    <source>
        <dbReference type="Google" id="ProtNLM"/>
    </source>
</evidence>
<proteinExistence type="predicted"/>
<gene>
    <name evidence="4" type="ORF">L596_013491</name>
</gene>
<feature type="compositionally biased region" description="Acidic residues" evidence="3">
    <location>
        <begin position="244"/>
        <end position="263"/>
    </location>
</feature>
<dbReference type="EMBL" id="AZBU02000003">
    <property type="protein sequence ID" value="TKR89378.1"/>
    <property type="molecule type" value="Genomic_DNA"/>
</dbReference>
<feature type="compositionally biased region" description="Basic and acidic residues" evidence="3">
    <location>
        <begin position="232"/>
        <end position="243"/>
    </location>
</feature>
<organism evidence="4 5">
    <name type="scientific">Steinernema carpocapsae</name>
    <name type="common">Entomopathogenic nematode</name>
    <dbReference type="NCBI Taxonomy" id="34508"/>
    <lineage>
        <taxon>Eukaryota</taxon>
        <taxon>Metazoa</taxon>
        <taxon>Ecdysozoa</taxon>
        <taxon>Nematoda</taxon>
        <taxon>Chromadorea</taxon>
        <taxon>Rhabditida</taxon>
        <taxon>Tylenchina</taxon>
        <taxon>Panagrolaimomorpha</taxon>
        <taxon>Strongyloidoidea</taxon>
        <taxon>Steinernematidae</taxon>
        <taxon>Steinernema</taxon>
    </lineage>
</organism>